<dbReference type="GO" id="GO:0008422">
    <property type="term" value="F:beta-glucosidase activity"/>
    <property type="evidence" value="ECO:0007669"/>
    <property type="project" value="UniProtKB-EC"/>
</dbReference>
<dbReference type="GO" id="GO:0005524">
    <property type="term" value="F:ATP binding"/>
    <property type="evidence" value="ECO:0007669"/>
    <property type="project" value="UniProtKB-KW"/>
</dbReference>
<comment type="catalytic activity">
    <reaction evidence="27">
        <text>L-glutamine + H2O = L-glutamate + NH4(+)</text>
        <dbReference type="Rhea" id="RHEA:15889"/>
        <dbReference type="ChEBI" id="CHEBI:15377"/>
        <dbReference type="ChEBI" id="CHEBI:28938"/>
        <dbReference type="ChEBI" id="CHEBI:29985"/>
        <dbReference type="ChEBI" id="CHEBI:58359"/>
    </reaction>
</comment>
<evidence type="ECO:0000256" key="28">
    <source>
        <dbReference type="SAM" id="SignalP"/>
    </source>
</evidence>
<gene>
    <name evidence="31" type="ORF">P154DRAFT_548475</name>
</gene>
<dbReference type="InterPro" id="IPR036881">
    <property type="entry name" value="Glyco_hydro_3_C_sf"/>
</dbReference>
<dbReference type="InterPro" id="IPR036962">
    <property type="entry name" value="Glyco_hydro_3_N_sf"/>
</dbReference>
<evidence type="ECO:0000256" key="2">
    <source>
        <dbReference type="ARBA" id="ARBA00004613"/>
    </source>
</evidence>
<evidence type="ECO:0000256" key="5">
    <source>
        <dbReference type="ARBA" id="ARBA00005336"/>
    </source>
</evidence>
<evidence type="ECO:0000256" key="7">
    <source>
        <dbReference type="ARBA" id="ARBA00012738"/>
    </source>
</evidence>
<comment type="catalytic activity">
    <reaction evidence="1">
        <text>Hydrolysis of terminal, non-reducing beta-D-glucosyl residues with release of beta-D-glucose.</text>
        <dbReference type="EC" id="3.2.1.21"/>
    </reaction>
</comment>
<dbReference type="GO" id="GO:0005737">
    <property type="term" value="C:cytoplasm"/>
    <property type="evidence" value="ECO:0007669"/>
    <property type="project" value="UniProtKB-ARBA"/>
</dbReference>
<dbReference type="Gene3D" id="2.60.40.10">
    <property type="entry name" value="Immunoglobulins"/>
    <property type="match status" value="1"/>
</dbReference>
<dbReference type="AlphaFoldDB" id="A0A6A5W8Q0"/>
<dbReference type="Gene3D" id="3.50.30.20">
    <property type="entry name" value="Carbamoyl-phosphate synthase small subunit, N-terminal domain"/>
    <property type="match status" value="1"/>
</dbReference>
<organism evidence="31 32">
    <name type="scientific">Amniculicola lignicola CBS 123094</name>
    <dbReference type="NCBI Taxonomy" id="1392246"/>
    <lineage>
        <taxon>Eukaryota</taxon>
        <taxon>Fungi</taxon>
        <taxon>Dikarya</taxon>
        <taxon>Ascomycota</taxon>
        <taxon>Pezizomycotina</taxon>
        <taxon>Dothideomycetes</taxon>
        <taxon>Pleosporomycetidae</taxon>
        <taxon>Pleosporales</taxon>
        <taxon>Amniculicolaceae</taxon>
        <taxon>Amniculicola</taxon>
    </lineage>
</organism>
<feature type="signal peptide" evidence="28">
    <location>
        <begin position="1"/>
        <end position="18"/>
    </location>
</feature>
<dbReference type="FunFam" id="3.20.20.300:FF:000002">
    <property type="entry name" value="Probable beta-glucosidase"/>
    <property type="match status" value="1"/>
</dbReference>
<dbReference type="OrthoDB" id="434at2759"/>
<reference evidence="31" key="1">
    <citation type="journal article" date="2020" name="Stud. Mycol.">
        <title>101 Dothideomycetes genomes: a test case for predicting lifestyles and emergence of pathogens.</title>
        <authorList>
            <person name="Haridas S."/>
            <person name="Albert R."/>
            <person name="Binder M."/>
            <person name="Bloem J."/>
            <person name="Labutti K."/>
            <person name="Salamov A."/>
            <person name="Andreopoulos B."/>
            <person name="Baker S."/>
            <person name="Barry K."/>
            <person name="Bills G."/>
            <person name="Bluhm B."/>
            <person name="Cannon C."/>
            <person name="Castanera R."/>
            <person name="Culley D."/>
            <person name="Daum C."/>
            <person name="Ezra D."/>
            <person name="Gonzalez J."/>
            <person name="Henrissat B."/>
            <person name="Kuo A."/>
            <person name="Liang C."/>
            <person name="Lipzen A."/>
            <person name="Lutzoni F."/>
            <person name="Magnuson J."/>
            <person name="Mondo S."/>
            <person name="Nolan M."/>
            <person name="Ohm R."/>
            <person name="Pangilinan J."/>
            <person name="Park H.-J."/>
            <person name="Ramirez L."/>
            <person name="Alfaro M."/>
            <person name="Sun H."/>
            <person name="Tritt A."/>
            <person name="Yoshinaga Y."/>
            <person name="Zwiers L.-H."/>
            <person name="Turgeon B."/>
            <person name="Goodwin S."/>
            <person name="Spatafora J."/>
            <person name="Crous P."/>
            <person name="Grigoriev I."/>
        </authorList>
    </citation>
    <scope>NUCLEOTIDE SEQUENCE</scope>
    <source>
        <strain evidence="31">CBS 123094</strain>
    </source>
</reference>
<sequence length="1241" mass="132432">MRTYSISVLAASALGVVALPSPEQTEKRAVSDWATAYTKANAALAKLSIGDKVGIVSGTGWQAGNCVGNTKAAGSIGYPSLCLQDGPLGVRYINGATAFSAGIHAASTWDIALMRERGTFLGEESKQLGVHVLLGPVGGPLGKVATGGRNWEGFGPDPYLTGIAMAETVKGMQEAGVQACAKHYVGNEQEKNRELMGSNIPDRVMHELYLWPFADAVKADVASVMCAYNKLNGTYACENGGILNKLLKDELGFQGYVLSDWNAQHTTVGSATGGMDMTMPGTNFEKKNPLWGQALQSAVQGGQVQQSRVDDMVRRILAAWYLVGQDKGYPQASFNSWKIGNYNVGGNHKTNVRAMARDGIVLLKNTDNALPLKKPKSLAVIGSDSIVAPKGANACVDRGCNDGTLAMGWGSGSVEFPYLIAPLDAIKTQAQKDGTSITTSSNDNAQQGASAAQNSEYAIVCINSDSGEGYITVEGNIGDRNNLDPWHNGNALVKAVAAVNKKTIVVIHSVGPLILEPYIDDPNVVAVVWAGLPGQESGNGLADILYGVASPSGKLPYTIAKSASDYGSTVVSGDDSTWDLFIDYRRFDQRGITPRFEFGFGLSYTNFTYSDLAIEGKPTTGPATGAKAPGGAKDLFDTVATVTAKITNSGGVAGAEVPQLYIGLPGSAPQAPPKQLRGFNKLKLEAGASGIATFKLRRRDLSYWDSARQQWVVPAGDFTVSVGASSRDIRLTGKITAPPVEGFTTTASDINATSPRIMLSQFLKPSTLQSASVLGHTAKARTQVRTLATVQTTTGRQVPRPARRSTPVSLERATFTIKNGPIFSGKSFGAKANISGEAVFTTSLVGYPESMTDPSYRGQILVFTQPLIGNYGVPSSARDEHGLLRYFESPYIQASGIVVQDYALRHSHWTAVESLAEWCAREGVPAISGVDTREIVTYLREQGSSLARISIGEEYDADEDEAYVDPEAINLVRRVSTKAPFHVSSSLGDMHVALIDCGVKENILRSLVARGASVTCFPFDYPIHKVAHHFDGVFISNGPGDPTHCNATVYNLRKLMESSQVPIMGICMGHQLLALAAGATTIKLKYGNRAHNIPALDLTTGKCHITSQNHGYAVDSKTLPSDWREYFVNLNDQSNEGLIHTTRPIFSAQFHPEAKGGPMDSAYLFDKYVESVQKYKDQQSMFTSKDNKPSPLLADLLSKERVGVHPSLTEEFDGHAAGRIVPEVVVGSVGTPPPQPIAAAA</sequence>
<dbReference type="InterPro" id="IPR050288">
    <property type="entry name" value="Cellulose_deg_GH3"/>
</dbReference>
<evidence type="ECO:0000256" key="27">
    <source>
        <dbReference type="ARBA" id="ARBA00049285"/>
    </source>
</evidence>
<keyword evidence="14" id="KW-0547">Nucleotide-binding</keyword>
<feature type="domain" description="Fibronectin type III-like" evidence="30">
    <location>
        <begin position="656"/>
        <end position="726"/>
    </location>
</feature>
<dbReference type="PANTHER" id="PTHR42715">
    <property type="entry name" value="BETA-GLUCOSIDASE"/>
    <property type="match status" value="1"/>
</dbReference>
<dbReference type="Proteomes" id="UP000799779">
    <property type="component" value="Unassembled WGS sequence"/>
</dbReference>
<dbReference type="NCBIfam" id="TIGR01368">
    <property type="entry name" value="CPSaseIIsmall"/>
    <property type="match status" value="1"/>
</dbReference>
<dbReference type="Pfam" id="PF14310">
    <property type="entry name" value="Fn3-like"/>
    <property type="match status" value="1"/>
</dbReference>
<dbReference type="GO" id="GO:0006541">
    <property type="term" value="P:glutamine metabolic process"/>
    <property type="evidence" value="ECO:0007669"/>
    <property type="project" value="InterPro"/>
</dbReference>
<evidence type="ECO:0000259" key="30">
    <source>
        <dbReference type="SMART" id="SM01217"/>
    </source>
</evidence>
<dbReference type="InterPro" id="IPR036480">
    <property type="entry name" value="CarbP_synth_ssu_N_sf"/>
</dbReference>
<dbReference type="InterPro" id="IPR002772">
    <property type="entry name" value="Glyco_hydro_3_C"/>
</dbReference>
<dbReference type="InterPro" id="IPR029062">
    <property type="entry name" value="Class_I_gatase-like"/>
</dbReference>
<dbReference type="GO" id="GO:0006207">
    <property type="term" value="P:'de novo' pyrimidine nucleobase biosynthetic process"/>
    <property type="evidence" value="ECO:0007669"/>
    <property type="project" value="InterPro"/>
</dbReference>
<evidence type="ECO:0000256" key="3">
    <source>
        <dbReference type="ARBA" id="ARBA00004987"/>
    </source>
</evidence>
<dbReference type="Pfam" id="PF00117">
    <property type="entry name" value="GATase"/>
    <property type="match status" value="1"/>
</dbReference>
<dbReference type="Pfam" id="PF00988">
    <property type="entry name" value="CPSase_sm_chain"/>
    <property type="match status" value="1"/>
</dbReference>
<evidence type="ECO:0000256" key="10">
    <source>
        <dbReference type="ARBA" id="ARBA00022571"/>
    </source>
</evidence>
<keyword evidence="15 31" id="KW-0378">Hydrolase</keyword>
<evidence type="ECO:0000313" key="31">
    <source>
        <dbReference type="EMBL" id="KAF1995495.1"/>
    </source>
</evidence>
<dbReference type="PRINTS" id="PR00133">
    <property type="entry name" value="GLHYDRLASE3"/>
</dbReference>
<dbReference type="FunFam" id="3.40.50.880:FF:000016">
    <property type="entry name" value="Carbamoyl-phosphate synthase arginine-specific small chain"/>
    <property type="match status" value="1"/>
</dbReference>
<keyword evidence="19" id="KW-0119">Carbohydrate metabolism</keyword>
<dbReference type="FunFam" id="3.50.30.20:FF:000003">
    <property type="entry name" value="Carbamoyl-phosphate synthase arginine-specific small chain"/>
    <property type="match status" value="1"/>
</dbReference>
<name>A0A6A5W8Q0_9PLEO</name>
<dbReference type="SMART" id="SM01217">
    <property type="entry name" value="Fn3_like"/>
    <property type="match status" value="1"/>
</dbReference>
<dbReference type="SUPFAM" id="SSF52021">
    <property type="entry name" value="Carbamoyl phosphate synthetase, small subunit N-terminal domain"/>
    <property type="match status" value="1"/>
</dbReference>
<evidence type="ECO:0000256" key="4">
    <source>
        <dbReference type="ARBA" id="ARBA00005077"/>
    </source>
</evidence>
<evidence type="ECO:0000256" key="19">
    <source>
        <dbReference type="ARBA" id="ARBA00023277"/>
    </source>
</evidence>
<keyword evidence="20" id="KW-0326">Glycosidase</keyword>
<dbReference type="FunFam" id="3.40.50.1700:FF:000003">
    <property type="entry name" value="Probable beta-glucosidase"/>
    <property type="match status" value="1"/>
</dbReference>
<evidence type="ECO:0000313" key="32">
    <source>
        <dbReference type="Proteomes" id="UP000799779"/>
    </source>
</evidence>
<comment type="similarity">
    <text evidence="6">Belongs to the CarA family.</text>
</comment>
<dbReference type="NCBIfam" id="NF009475">
    <property type="entry name" value="PRK12838.1"/>
    <property type="match status" value="1"/>
</dbReference>
<keyword evidence="32" id="KW-1185">Reference proteome</keyword>
<evidence type="ECO:0000256" key="6">
    <source>
        <dbReference type="ARBA" id="ARBA00007800"/>
    </source>
</evidence>
<evidence type="ECO:0000256" key="1">
    <source>
        <dbReference type="ARBA" id="ARBA00000448"/>
    </source>
</evidence>
<comment type="subunit">
    <text evidence="22">Heterodimer composed of 2 chains; the small (or glutamine) chain promotes the hydrolysis of glutamine to ammonia, which is used by the large (or ammonia) chain to synthesize carbamoyl phosphate.</text>
</comment>
<dbReference type="PROSITE" id="PS51273">
    <property type="entry name" value="GATASE_TYPE_1"/>
    <property type="match status" value="1"/>
</dbReference>
<dbReference type="InterPro" id="IPR006274">
    <property type="entry name" value="CarbamoylP_synth_ssu"/>
</dbReference>
<dbReference type="FunFam" id="2.60.40.10:FF:000757">
    <property type="entry name" value="Beta-glucosidase G"/>
    <property type="match status" value="1"/>
</dbReference>
<dbReference type="SMART" id="SM01097">
    <property type="entry name" value="CPSase_sm_chain"/>
    <property type="match status" value="1"/>
</dbReference>
<evidence type="ECO:0000256" key="20">
    <source>
        <dbReference type="ARBA" id="ARBA00023295"/>
    </source>
</evidence>
<dbReference type="EC" id="3.2.1.21" evidence="8"/>
<dbReference type="InterPro" id="IPR035686">
    <property type="entry name" value="CPSase_GATase1"/>
</dbReference>
<keyword evidence="18" id="KW-0325">Glycoprotein</keyword>
<dbReference type="InterPro" id="IPR013783">
    <property type="entry name" value="Ig-like_fold"/>
</dbReference>
<proteinExistence type="inferred from homology"/>
<feature type="domain" description="Carbamoyl-phosphate synthase small subunit N-terminal" evidence="29">
    <location>
        <begin position="811"/>
        <end position="950"/>
    </location>
</feature>
<dbReference type="InterPro" id="IPR026891">
    <property type="entry name" value="Fn3-like"/>
</dbReference>
<evidence type="ECO:0000256" key="15">
    <source>
        <dbReference type="ARBA" id="ARBA00022801"/>
    </source>
</evidence>
<dbReference type="HAMAP" id="MF_01209">
    <property type="entry name" value="CPSase_S_chain"/>
    <property type="match status" value="1"/>
</dbReference>
<dbReference type="EC" id="6.3.5.5" evidence="7"/>
<comment type="similarity">
    <text evidence="5">Belongs to the glycosyl hydrolase 3 family.</text>
</comment>
<protein>
    <recommendedName>
        <fullName evidence="23">Carbamoyl phosphate synthase arginine-specific small chain</fullName>
        <ecNumber evidence="8">3.2.1.21</ecNumber>
        <ecNumber evidence="7">6.3.5.5</ecNumber>
    </recommendedName>
    <alternativeName>
        <fullName evidence="25">Arginine-specific carbamoyl phosphate synthetase, glutamine chain</fullName>
    </alternativeName>
    <alternativeName>
        <fullName evidence="24">Glutamine-dependent carbamoyl phosphate synthetase</fullName>
    </alternativeName>
</protein>
<evidence type="ECO:0000256" key="16">
    <source>
        <dbReference type="ARBA" id="ARBA00022840"/>
    </source>
</evidence>
<comment type="catalytic activity">
    <reaction evidence="26">
        <text>hydrogencarbonate + L-glutamine + 2 ATP + H2O = carbamoyl phosphate + L-glutamate + 2 ADP + phosphate + 2 H(+)</text>
        <dbReference type="Rhea" id="RHEA:18633"/>
        <dbReference type="ChEBI" id="CHEBI:15377"/>
        <dbReference type="ChEBI" id="CHEBI:15378"/>
        <dbReference type="ChEBI" id="CHEBI:17544"/>
        <dbReference type="ChEBI" id="CHEBI:29985"/>
        <dbReference type="ChEBI" id="CHEBI:30616"/>
        <dbReference type="ChEBI" id="CHEBI:43474"/>
        <dbReference type="ChEBI" id="CHEBI:58228"/>
        <dbReference type="ChEBI" id="CHEBI:58359"/>
        <dbReference type="ChEBI" id="CHEBI:456216"/>
        <dbReference type="EC" id="6.3.5.5"/>
    </reaction>
</comment>
<keyword evidence="12" id="KW-0028">Amino-acid biosynthesis</keyword>
<evidence type="ECO:0000256" key="9">
    <source>
        <dbReference type="ARBA" id="ARBA00022525"/>
    </source>
</evidence>
<dbReference type="PANTHER" id="PTHR42715:SF28">
    <property type="entry name" value="BETA-GLUCOSIDASE L-RELATED"/>
    <property type="match status" value="1"/>
</dbReference>
<feature type="chain" id="PRO_5025477986" description="Carbamoyl phosphate synthase arginine-specific small chain" evidence="28">
    <location>
        <begin position="19"/>
        <end position="1241"/>
    </location>
</feature>
<dbReference type="SUPFAM" id="SSF52317">
    <property type="entry name" value="Class I glutamine amidotransferase-like"/>
    <property type="match status" value="1"/>
</dbReference>
<dbReference type="SUPFAM" id="SSF52279">
    <property type="entry name" value="Beta-D-glucan exohydrolase, C-terminal domain"/>
    <property type="match status" value="1"/>
</dbReference>
<keyword evidence="17" id="KW-0136">Cellulose degradation</keyword>
<keyword evidence="21" id="KW-0624">Polysaccharide degradation</keyword>
<dbReference type="CDD" id="cd01744">
    <property type="entry name" value="GATase1_CPSase"/>
    <property type="match status" value="1"/>
</dbReference>
<dbReference type="GO" id="GO:0030245">
    <property type="term" value="P:cellulose catabolic process"/>
    <property type="evidence" value="ECO:0007669"/>
    <property type="project" value="UniProtKB-KW"/>
</dbReference>
<keyword evidence="9" id="KW-0964">Secreted</keyword>
<evidence type="ECO:0000256" key="13">
    <source>
        <dbReference type="ARBA" id="ARBA00022729"/>
    </source>
</evidence>
<evidence type="ECO:0000256" key="23">
    <source>
        <dbReference type="ARBA" id="ARBA00044168"/>
    </source>
</evidence>
<dbReference type="Gene3D" id="3.20.20.300">
    <property type="entry name" value="Glycoside hydrolase, family 3, N-terminal domain"/>
    <property type="match status" value="1"/>
</dbReference>
<dbReference type="Pfam" id="PF00933">
    <property type="entry name" value="Glyco_hydro_3"/>
    <property type="match status" value="1"/>
</dbReference>
<evidence type="ECO:0000256" key="11">
    <source>
        <dbReference type="ARBA" id="ARBA00022598"/>
    </source>
</evidence>
<evidence type="ECO:0000256" key="17">
    <source>
        <dbReference type="ARBA" id="ARBA00023001"/>
    </source>
</evidence>
<dbReference type="GO" id="GO:0006526">
    <property type="term" value="P:L-arginine biosynthetic process"/>
    <property type="evidence" value="ECO:0007669"/>
    <property type="project" value="UniProtKB-KW"/>
</dbReference>
<comment type="subcellular location">
    <subcellularLocation>
        <location evidence="2">Secreted</location>
    </subcellularLocation>
</comment>
<evidence type="ECO:0000256" key="25">
    <source>
        <dbReference type="ARBA" id="ARBA00044340"/>
    </source>
</evidence>
<dbReference type="Gene3D" id="3.40.50.1700">
    <property type="entry name" value="Glycoside hydrolase family 3 C-terminal domain"/>
    <property type="match status" value="1"/>
</dbReference>
<evidence type="ECO:0000256" key="26">
    <source>
        <dbReference type="ARBA" id="ARBA00048816"/>
    </source>
</evidence>
<keyword evidence="11" id="KW-0436">Ligase</keyword>
<dbReference type="InterPro" id="IPR017853">
    <property type="entry name" value="GH"/>
</dbReference>
<evidence type="ECO:0000256" key="22">
    <source>
        <dbReference type="ARBA" id="ARBA00044031"/>
    </source>
</evidence>
<dbReference type="InterPro" id="IPR017926">
    <property type="entry name" value="GATASE"/>
</dbReference>
<evidence type="ECO:0000259" key="29">
    <source>
        <dbReference type="SMART" id="SM01097"/>
    </source>
</evidence>
<comment type="pathway">
    <text evidence="3">Glycan metabolism; cellulose degradation.</text>
</comment>
<dbReference type="Gene3D" id="3.40.50.880">
    <property type="match status" value="1"/>
</dbReference>
<evidence type="ECO:0000256" key="12">
    <source>
        <dbReference type="ARBA" id="ARBA00022605"/>
    </source>
</evidence>
<evidence type="ECO:0000256" key="18">
    <source>
        <dbReference type="ARBA" id="ARBA00023180"/>
    </source>
</evidence>
<dbReference type="PRINTS" id="PR00099">
    <property type="entry name" value="CPSGATASE"/>
</dbReference>
<dbReference type="InterPro" id="IPR001764">
    <property type="entry name" value="Glyco_hydro_3_N"/>
</dbReference>
<keyword evidence="13 28" id="KW-0732">Signal</keyword>
<evidence type="ECO:0000256" key="24">
    <source>
        <dbReference type="ARBA" id="ARBA00044334"/>
    </source>
</evidence>
<dbReference type="GO" id="GO:0004088">
    <property type="term" value="F:carbamoyl-phosphate synthase (glutamine-hydrolyzing) activity"/>
    <property type="evidence" value="ECO:0007669"/>
    <property type="project" value="UniProtKB-EC"/>
</dbReference>
<dbReference type="SUPFAM" id="SSF51445">
    <property type="entry name" value="(Trans)glycosidases"/>
    <property type="match status" value="1"/>
</dbReference>
<evidence type="ECO:0000256" key="8">
    <source>
        <dbReference type="ARBA" id="ARBA00012744"/>
    </source>
</evidence>
<comment type="pathway">
    <text evidence="4">Amino-acid biosynthesis; L-arginine biosynthesis; carbamoyl phosphate from bicarbonate: step 1/1.</text>
</comment>
<keyword evidence="16" id="KW-0067">ATP-binding</keyword>
<dbReference type="Pfam" id="PF01915">
    <property type="entry name" value="Glyco_hydro_3_C"/>
    <property type="match status" value="1"/>
</dbReference>
<evidence type="ECO:0000256" key="14">
    <source>
        <dbReference type="ARBA" id="ARBA00022741"/>
    </source>
</evidence>
<accession>A0A6A5W8Q0</accession>
<keyword evidence="10" id="KW-0055">Arginine biosynthesis</keyword>
<dbReference type="InterPro" id="IPR002474">
    <property type="entry name" value="CarbamoylP_synth_ssu_N"/>
</dbReference>
<evidence type="ECO:0000256" key="21">
    <source>
        <dbReference type="ARBA" id="ARBA00023326"/>
    </source>
</evidence>
<dbReference type="GO" id="GO:0005576">
    <property type="term" value="C:extracellular region"/>
    <property type="evidence" value="ECO:0007669"/>
    <property type="project" value="UniProtKB-SubCell"/>
</dbReference>
<dbReference type="EMBL" id="ML977638">
    <property type="protein sequence ID" value="KAF1995495.1"/>
    <property type="molecule type" value="Genomic_DNA"/>
</dbReference>